<dbReference type="Proteomes" id="UP000077826">
    <property type="component" value="Unassembled WGS sequence"/>
</dbReference>
<reference evidence="3" key="2">
    <citation type="journal article" date="2013" name="PLoS ONE">
        <title>Capsular Types of Klebsiella pneumoniae Revisited by wzc Sequencing.</title>
        <authorList>
            <person name="Pan Y.J."/>
            <person name="Lin T.L."/>
            <person name="Chen Y.H."/>
            <person name="Hsu C.R."/>
            <person name="Hsieh P.F."/>
            <person name="Wu M.C."/>
            <person name="Wang J.T."/>
        </authorList>
    </citation>
    <scope>NUCLEOTIDE SEQUENCE</scope>
    <source>
        <strain evidence="3">7749</strain>
    </source>
</reference>
<dbReference type="Gene3D" id="3.40.50.2000">
    <property type="entry name" value="Glycogen Phosphorylase B"/>
    <property type="match status" value="1"/>
</dbReference>
<evidence type="ECO:0000313" key="4">
    <source>
        <dbReference type="EMBL" id="SAS94300.1"/>
    </source>
</evidence>
<evidence type="ECO:0000313" key="3">
    <source>
        <dbReference type="EMBL" id="BAO24077.1"/>
    </source>
</evidence>
<dbReference type="Pfam" id="PF00534">
    <property type="entry name" value="Glycos_transf_1"/>
    <property type="match status" value="1"/>
</dbReference>
<dbReference type="PATRIC" id="fig|573.1885.peg.5681"/>
<dbReference type="SUPFAM" id="SSF53756">
    <property type="entry name" value="UDP-Glycosyltransferase/glycogen phosphorylase"/>
    <property type="match status" value="1"/>
</dbReference>
<accession>W0S004</accession>
<evidence type="ECO:0000259" key="2">
    <source>
        <dbReference type="Pfam" id="PF13439"/>
    </source>
</evidence>
<reference evidence="3" key="1">
    <citation type="submission" date="2012-08" db="EMBL/GenBank/DDBJ databases">
        <authorList>
            <person name="Lin T."/>
            <person name="Wang J."/>
        </authorList>
    </citation>
    <scope>NUCLEOTIDE SEQUENCE</scope>
    <source>
        <strain evidence="3">7749</strain>
    </source>
</reference>
<keyword evidence="4" id="KW-0328">Glycosyltransferase</keyword>
<dbReference type="CDD" id="cd03804">
    <property type="entry name" value="GT4_WbaZ-like"/>
    <property type="match status" value="1"/>
</dbReference>
<dbReference type="EC" id="2.4.1.57" evidence="4"/>
<organism evidence="3">
    <name type="scientific">Klebsiella pneumoniae</name>
    <dbReference type="NCBI Taxonomy" id="573"/>
    <lineage>
        <taxon>Bacteria</taxon>
        <taxon>Pseudomonadati</taxon>
        <taxon>Pseudomonadota</taxon>
        <taxon>Gammaproteobacteria</taxon>
        <taxon>Enterobacterales</taxon>
        <taxon>Enterobacteriaceae</taxon>
        <taxon>Klebsiella/Raoultella group</taxon>
        <taxon>Klebsiella</taxon>
        <taxon>Klebsiella pneumoniae complex</taxon>
    </lineage>
</organism>
<dbReference type="InterPro" id="IPR028098">
    <property type="entry name" value="Glyco_trans_4-like_N"/>
</dbReference>
<dbReference type="EMBL" id="FLDK01000003">
    <property type="protein sequence ID" value="SAS94300.1"/>
    <property type="molecule type" value="Genomic_DNA"/>
</dbReference>
<evidence type="ECO:0000313" key="5">
    <source>
        <dbReference type="Proteomes" id="UP000077826"/>
    </source>
</evidence>
<feature type="domain" description="Glycosyltransferase subfamily 4-like N-terminal" evidence="2">
    <location>
        <begin position="55"/>
        <end position="196"/>
    </location>
</feature>
<dbReference type="AlphaFoldDB" id="W0S004"/>
<dbReference type="PANTHER" id="PTHR45947">
    <property type="entry name" value="SULFOQUINOVOSYL TRANSFERASE SQD2"/>
    <property type="match status" value="1"/>
</dbReference>
<sequence>MKDKINIGVVADWLVTYAGAERVLSEMFDIFPDAELYSIVDFLSDEAREYFHNKKAKTTFIQNLPFAKSKYQNYLPLMPLAIEQLDVSGHDIILSSSHAVSKGVLTGPDQLHISYVHSPIRYAWDLQHQYLKESGLDHGVKGIIAKWLLHKIRIWDYRTASGVNHFVANSKFIARRINKVYGRTADVIYPPVDVKRFTLNENKKDYFVTASRLVPYKRVDLIVEAFSHMPDKQLVVIGDGSDMKKIKAKATANIEILGYQPNSVMEEYMRNAKAFIFAAEEDFGITPVEAQACGTPVIAFGKGGSLETVRPLGVNMPTGMFFEQQNISSLISAVNLFTENQELFEPANCRANALKFSVERFKNEMNNYVSQKWTDFQKFKAVTY</sequence>
<dbReference type="RefSeq" id="WP_026008350.1">
    <property type="nucleotide sequence ID" value="NZ_BIJP01000002.1"/>
</dbReference>
<name>W0S004_KLEPN</name>
<keyword evidence="3" id="KW-0808">Transferase</keyword>
<dbReference type="InterPro" id="IPR001296">
    <property type="entry name" value="Glyco_trans_1"/>
</dbReference>
<dbReference type="InterPro" id="IPR050194">
    <property type="entry name" value="Glycosyltransferase_grp1"/>
</dbReference>
<protein>
    <submittedName>
        <fullName evidence="3">Glycosyltransferase</fullName>
        <ecNumber evidence="4">2.4.1.57</ecNumber>
    </submittedName>
</protein>
<dbReference type="PANTHER" id="PTHR45947:SF3">
    <property type="entry name" value="SULFOQUINOVOSYL TRANSFERASE SQD2"/>
    <property type="match status" value="1"/>
</dbReference>
<dbReference type="GO" id="GO:0016757">
    <property type="term" value="F:glycosyltransferase activity"/>
    <property type="evidence" value="ECO:0007669"/>
    <property type="project" value="UniProtKB-KW"/>
</dbReference>
<gene>
    <name evidence="4" type="primary">probable wbaZ</name>
    <name evidence="4" type="ORF">SAMEA2273558_01742</name>
</gene>
<proteinExistence type="predicted"/>
<evidence type="ECO:0000259" key="1">
    <source>
        <dbReference type="Pfam" id="PF00534"/>
    </source>
</evidence>
<reference evidence="4 5" key="3">
    <citation type="submission" date="2016-04" db="EMBL/GenBank/DDBJ databases">
        <authorList>
            <consortium name="Pathogen Informatics"/>
        </authorList>
    </citation>
    <scope>NUCLEOTIDE SEQUENCE [LARGE SCALE GENOMIC DNA]</scope>
    <source>
        <strain evidence="5">k480</strain>
        <strain evidence="4">K480</strain>
    </source>
</reference>
<dbReference type="Pfam" id="PF13439">
    <property type="entry name" value="Glyco_transf_4"/>
    <property type="match status" value="1"/>
</dbReference>
<feature type="domain" description="Glycosyl transferase family 1" evidence="1">
    <location>
        <begin position="197"/>
        <end position="353"/>
    </location>
</feature>
<dbReference type="EMBL" id="AB742230">
    <property type="protein sequence ID" value="BAO24077.1"/>
    <property type="molecule type" value="Genomic_DNA"/>
</dbReference>